<gene>
    <name evidence="2" type="ORF">SVUK_LOCUS3754</name>
</gene>
<name>A0A3P7IGR4_STRVU</name>
<keyword evidence="3" id="KW-1185">Reference proteome</keyword>
<proteinExistence type="predicted"/>
<feature type="region of interest" description="Disordered" evidence="1">
    <location>
        <begin position="1"/>
        <end position="33"/>
    </location>
</feature>
<reference evidence="2 3" key="1">
    <citation type="submission" date="2018-11" db="EMBL/GenBank/DDBJ databases">
        <authorList>
            <consortium name="Pathogen Informatics"/>
        </authorList>
    </citation>
    <scope>NUCLEOTIDE SEQUENCE [LARGE SCALE GENOMIC DNA]</scope>
</reference>
<dbReference type="AlphaFoldDB" id="A0A3P7IGR4"/>
<evidence type="ECO:0000313" key="3">
    <source>
        <dbReference type="Proteomes" id="UP000270094"/>
    </source>
</evidence>
<dbReference type="EMBL" id="UYYB01009888">
    <property type="protein sequence ID" value="VDM68756.1"/>
    <property type="molecule type" value="Genomic_DNA"/>
</dbReference>
<organism evidence="2 3">
    <name type="scientific">Strongylus vulgaris</name>
    <name type="common">Blood worm</name>
    <dbReference type="NCBI Taxonomy" id="40348"/>
    <lineage>
        <taxon>Eukaryota</taxon>
        <taxon>Metazoa</taxon>
        <taxon>Ecdysozoa</taxon>
        <taxon>Nematoda</taxon>
        <taxon>Chromadorea</taxon>
        <taxon>Rhabditida</taxon>
        <taxon>Rhabditina</taxon>
        <taxon>Rhabditomorpha</taxon>
        <taxon>Strongyloidea</taxon>
        <taxon>Strongylidae</taxon>
        <taxon>Strongylus</taxon>
    </lineage>
</organism>
<dbReference type="Proteomes" id="UP000270094">
    <property type="component" value="Unassembled WGS sequence"/>
</dbReference>
<protein>
    <submittedName>
        <fullName evidence="2">Uncharacterized protein</fullName>
    </submittedName>
</protein>
<evidence type="ECO:0000256" key="1">
    <source>
        <dbReference type="SAM" id="MobiDB-lite"/>
    </source>
</evidence>
<sequence>MDDGDGASPIRPAIAASCGDDLEGGADSSPSMY</sequence>
<accession>A0A3P7IGR4</accession>
<evidence type="ECO:0000313" key="2">
    <source>
        <dbReference type="EMBL" id="VDM68756.1"/>
    </source>
</evidence>